<evidence type="ECO:0000256" key="8">
    <source>
        <dbReference type="ARBA" id="ARBA00022968"/>
    </source>
</evidence>
<dbReference type="Gene3D" id="2.140.10.30">
    <property type="entry name" value="Dipeptidylpeptidase IV, N-terminal domain"/>
    <property type="match status" value="1"/>
</dbReference>
<dbReference type="Pfam" id="PF00326">
    <property type="entry name" value="Peptidase_S9"/>
    <property type="match status" value="1"/>
</dbReference>
<evidence type="ECO:0000256" key="9">
    <source>
        <dbReference type="ARBA" id="ARBA00022989"/>
    </source>
</evidence>
<keyword evidence="7" id="KW-0720">Serine protease</keyword>
<evidence type="ECO:0000256" key="10">
    <source>
        <dbReference type="ARBA" id="ARBA00023136"/>
    </source>
</evidence>
<dbReference type="InterPro" id="IPR001375">
    <property type="entry name" value="Peptidase_S9_cat"/>
</dbReference>
<keyword evidence="6" id="KW-0378">Hydrolase</keyword>
<feature type="domain" description="Dipeptidylpeptidase IV N-terminal" evidence="15">
    <location>
        <begin position="225"/>
        <end position="616"/>
    </location>
</feature>
<dbReference type="InterPro" id="IPR002469">
    <property type="entry name" value="Peptidase_S9B_N"/>
</dbReference>
<dbReference type="SUPFAM" id="SSF53474">
    <property type="entry name" value="alpha/beta-Hydrolases"/>
    <property type="match status" value="1"/>
</dbReference>
<keyword evidence="3" id="KW-0031">Aminopeptidase</keyword>
<keyword evidence="8" id="KW-0735">Signal-anchor</keyword>
<reference evidence="16" key="1">
    <citation type="submission" date="2020-12" db="EMBL/GenBank/DDBJ databases">
        <title>Metabolic potential, ecology and presence of endohyphal bacteria is reflected in genomic diversity of Mucoromycotina.</title>
        <authorList>
            <person name="Muszewska A."/>
            <person name="Okrasinska A."/>
            <person name="Steczkiewicz K."/>
            <person name="Drgas O."/>
            <person name="Orlowska M."/>
            <person name="Perlinska-Lenart U."/>
            <person name="Aleksandrzak-Piekarczyk T."/>
            <person name="Szatraj K."/>
            <person name="Zielenkiewicz U."/>
            <person name="Pilsyk S."/>
            <person name="Malc E."/>
            <person name="Mieczkowski P."/>
            <person name="Kruszewska J.S."/>
            <person name="Biernat P."/>
            <person name="Pawlowska J."/>
        </authorList>
    </citation>
    <scope>NUCLEOTIDE SEQUENCE</scope>
    <source>
        <strain evidence="16">WA0000017839</strain>
    </source>
</reference>
<dbReference type="EMBL" id="JAEPRD010000210">
    <property type="protein sequence ID" value="KAG2193975.1"/>
    <property type="molecule type" value="Genomic_DNA"/>
</dbReference>
<dbReference type="GO" id="GO:0004252">
    <property type="term" value="F:serine-type endopeptidase activity"/>
    <property type="evidence" value="ECO:0007669"/>
    <property type="project" value="InterPro"/>
</dbReference>
<evidence type="ECO:0000256" key="11">
    <source>
        <dbReference type="ARBA" id="ARBA00023180"/>
    </source>
</evidence>
<evidence type="ECO:0000256" key="13">
    <source>
        <dbReference type="SAM" id="Phobius"/>
    </source>
</evidence>
<evidence type="ECO:0000256" key="4">
    <source>
        <dbReference type="ARBA" id="ARBA00022670"/>
    </source>
</evidence>
<sequence length="922" mass="104540">MSFLTIPFNRLKNTSDSYETTEMTQIVNLDSFMALMDGRKILDNHEEDDDTTSISTDNTDYMNEQPSSPTGVKYDYHEEDEDDDLLPGDEAEQSLVRNDIEGGSIKKKGGKKWICMAFLFLILLFWLVWTIGLSQMGPVGDEPELLSHFDLPDLYNSSFAPKLVAVTMDLIFKPDARDGIFTYRDPDTNDILLESIETGETEIFVQASDLNTGQGLLEVNSFEISKDGQYLLIKTNVTSQWRYSSHSNVYVYNMEDKSLFPLNSLSTIGRTPLISYAVWSPTGHQVAYVMENEIFISDLKNHTRVTFDGSATIFNGVPDWVYEEEVFMKDYALWWSPDSTHLAYLRFNETAVPEYHLQYYASSNNSYPDELTIKYPKSGSPNPLVSLHVHSLALNASIMVTSNSTFNATVKTTDAFFEFEETDRLITDVIWSTETNTHLLFKQTNRVQDIEITSLVTISAKLNETTVENIRTYKPEDGGWIEPGQTMVYMPNSKKNDTTVRYLDIIDNGYGYIHLAVLKAISGKTKPVWLTSGEWEVVPGTVTVDTARQLIHYTSTERSHLERHLYKINLNHTKPISTKKCITCPDDPDRHAYYTTKFSPKHGYYILQYEGPDVPTTTVKQVDNSTFEMVLQDNKPLKKLLDTFELPRSRLVPVKSGGINMDAMEVLPPDFDVSKKYPVLFHVYGGPGSQIASYKFELSWSTFLASKLGYIVVTVDGRGTGFKGRKYKVGIRGRLGELETIDQINAARHWASLEYVDSSRIAIWGWSYGGYMTAKVIEANSGLFAAALAVAPVTDWRFYDSIYTERYMMTPQLNPDGYVQSAVNNMTGFQDTNFLLVHGTGDDNVHFQNSAVLVDKLTRANVHNYQVQYYADSDHAILFHNANPNLYFTLTKFLWESFGGEEYLHVRKELNGHFSGPITGGH</sequence>
<gene>
    <name evidence="16" type="ORF">INT47_000763</name>
</gene>
<comment type="subcellular location">
    <subcellularLocation>
        <location evidence="1">Vacuole membrane</location>
        <topology evidence="1">Single-pass type II membrane protein</topology>
    </subcellularLocation>
</comment>
<evidence type="ECO:0000259" key="15">
    <source>
        <dbReference type="Pfam" id="PF00930"/>
    </source>
</evidence>
<feature type="compositionally biased region" description="Polar residues" evidence="12">
    <location>
        <begin position="61"/>
        <end position="70"/>
    </location>
</feature>
<dbReference type="GO" id="GO:0008239">
    <property type="term" value="F:dipeptidyl-peptidase activity"/>
    <property type="evidence" value="ECO:0007669"/>
    <property type="project" value="TreeGrafter"/>
</dbReference>
<comment type="caution">
    <text evidence="16">The sequence shown here is derived from an EMBL/GenBank/DDBJ whole genome shotgun (WGS) entry which is preliminary data.</text>
</comment>
<dbReference type="GO" id="GO:0006508">
    <property type="term" value="P:proteolysis"/>
    <property type="evidence" value="ECO:0007669"/>
    <property type="project" value="UniProtKB-KW"/>
</dbReference>
<dbReference type="FunFam" id="3.40.50.1820:FF:000003">
    <property type="entry name" value="Dipeptidyl peptidase 4"/>
    <property type="match status" value="1"/>
</dbReference>
<dbReference type="GO" id="GO:0005886">
    <property type="term" value="C:plasma membrane"/>
    <property type="evidence" value="ECO:0007669"/>
    <property type="project" value="TreeGrafter"/>
</dbReference>
<evidence type="ECO:0000256" key="7">
    <source>
        <dbReference type="ARBA" id="ARBA00022825"/>
    </source>
</evidence>
<keyword evidence="9 13" id="KW-1133">Transmembrane helix</keyword>
<dbReference type="GO" id="GO:0005774">
    <property type="term" value="C:vacuolar membrane"/>
    <property type="evidence" value="ECO:0007669"/>
    <property type="project" value="UniProtKB-SubCell"/>
</dbReference>
<feature type="domain" description="Peptidase S9 prolyl oligopeptidase catalytic" evidence="14">
    <location>
        <begin position="697"/>
        <end position="900"/>
    </location>
</feature>
<dbReference type="SUPFAM" id="SSF82171">
    <property type="entry name" value="DPP6 N-terminal domain-like"/>
    <property type="match status" value="1"/>
</dbReference>
<feature type="transmembrane region" description="Helical" evidence="13">
    <location>
        <begin position="113"/>
        <end position="132"/>
    </location>
</feature>
<evidence type="ECO:0000256" key="5">
    <source>
        <dbReference type="ARBA" id="ARBA00022692"/>
    </source>
</evidence>
<evidence type="ECO:0000313" key="16">
    <source>
        <dbReference type="EMBL" id="KAG2193975.1"/>
    </source>
</evidence>
<keyword evidence="17" id="KW-1185">Reference proteome</keyword>
<evidence type="ECO:0000256" key="6">
    <source>
        <dbReference type="ARBA" id="ARBA00022801"/>
    </source>
</evidence>
<feature type="region of interest" description="Disordered" evidence="12">
    <location>
        <begin position="44"/>
        <end position="75"/>
    </location>
</feature>
<dbReference type="PANTHER" id="PTHR11731:SF200">
    <property type="entry name" value="DIPEPTIDYL PEPTIDASE 10, ISOFORM B"/>
    <property type="match status" value="1"/>
</dbReference>
<keyword evidence="11" id="KW-0325">Glycoprotein</keyword>
<dbReference type="GO" id="GO:0004177">
    <property type="term" value="F:aminopeptidase activity"/>
    <property type="evidence" value="ECO:0007669"/>
    <property type="project" value="UniProtKB-KW"/>
</dbReference>
<dbReference type="Proteomes" id="UP000603453">
    <property type="component" value="Unassembled WGS sequence"/>
</dbReference>
<dbReference type="PANTHER" id="PTHR11731">
    <property type="entry name" value="PROTEASE FAMILY S9B,C DIPEPTIDYL-PEPTIDASE IV-RELATED"/>
    <property type="match status" value="1"/>
</dbReference>
<keyword evidence="5 13" id="KW-0812">Transmembrane</keyword>
<keyword evidence="4" id="KW-0645">Protease</keyword>
<name>A0A8H7QKX6_9FUNG</name>
<evidence type="ECO:0000256" key="12">
    <source>
        <dbReference type="SAM" id="MobiDB-lite"/>
    </source>
</evidence>
<dbReference type="InterPro" id="IPR029058">
    <property type="entry name" value="AB_hydrolase_fold"/>
</dbReference>
<keyword evidence="10 13" id="KW-0472">Membrane</keyword>
<proteinExistence type="inferred from homology"/>
<dbReference type="Pfam" id="PF00930">
    <property type="entry name" value="DPPIV_N"/>
    <property type="match status" value="1"/>
</dbReference>
<accession>A0A8H7QKX6</accession>
<evidence type="ECO:0000256" key="3">
    <source>
        <dbReference type="ARBA" id="ARBA00022438"/>
    </source>
</evidence>
<dbReference type="InterPro" id="IPR002471">
    <property type="entry name" value="Pept_S9_AS"/>
</dbReference>
<evidence type="ECO:0000259" key="14">
    <source>
        <dbReference type="Pfam" id="PF00326"/>
    </source>
</evidence>
<dbReference type="PROSITE" id="PS00708">
    <property type="entry name" value="PRO_ENDOPEP_SER"/>
    <property type="match status" value="1"/>
</dbReference>
<evidence type="ECO:0000256" key="1">
    <source>
        <dbReference type="ARBA" id="ARBA00004576"/>
    </source>
</evidence>
<dbReference type="OrthoDB" id="16520at2759"/>
<organism evidence="16 17">
    <name type="scientific">Mucor saturninus</name>
    <dbReference type="NCBI Taxonomy" id="64648"/>
    <lineage>
        <taxon>Eukaryota</taxon>
        <taxon>Fungi</taxon>
        <taxon>Fungi incertae sedis</taxon>
        <taxon>Mucoromycota</taxon>
        <taxon>Mucoromycotina</taxon>
        <taxon>Mucoromycetes</taxon>
        <taxon>Mucorales</taxon>
        <taxon>Mucorineae</taxon>
        <taxon>Mucoraceae</taxon>
        <taxon>Mucor</taxon>
    </lineage>
</organism>
<protein>
    <submittedName>
        <fullName evidence="16">Uncharacterized protein</fullName>
    </submittedName>
</protein>
<comment type="similarity">
    <text evidence="2">Belongs to the peptidase S9B family.</text>
</comment>
<dbReference type="AlphaFoldDB" id="A0A8H7QKX6"/>
<evidence type="ECO:0000313" key="17">
    <source>
        <dbReference type="Proteomes" id="UP000603453"/>
    </source>
</evidence>
<dbReference type="Gene3D" id="3.40.50.1820">
    <property type="entry name" value="alpha/beta hydrolase"/>
    <property type="match status" value="1"/>
</dbReference>
<dbReference type="InterPro" id="IPR050278">
    <property type="entry name" value="Serine_Prot_S9B/DPPIV"/>
</dbReference>
<evidence type="ECO:0000256" key="2">
    <source>
        <dbReference type="ARBA" id="ARBA00006150"/>
    </source>
</evidence>